<reference evidence="4 5" key="1">
    <citation type="journal article" date="2017" name="ISME J.">
        <title>Energy and carbon metabolisms in a deep terrestrial subsurface fluid microbial community.</title>
        <authorList>
            <person name="Momper L."/>
            <person name="Jungbluth S.P."/>
            <person name="Lee M.D."/>
            <person name="Amend J.P."/>
        </authorList>
    </citation>
    <scope>NUCLEOTIDE SEQUENCE [LARGE SCALE GENOMIC DNA]</scope>
    <source>
        <strain evidence="4">SURF_5</strain>
    </source>
</reference>
<comment type="pathway">
    <text evidence="3">Isoprenoid biosynthesis; isopentenyl diphosphate biosynthesis via DXP pathway; isopentenyl diphosphate from 1-deoxy-D-xylulose 5-phosphate: step 2/6.</text>
</comment>
<feature type="site" description="Transition state stabilizer" evidence="3">
    <location>
        <position position="46"/>
    </location>
</feature>
<protein>
    <recommendedName>
        <fullName evidence="3">2-C-methyl-D-erythritol 4-phosphate cytidylyltransferase</fullName>
        <ecNumber evidence="3">2.7.7.60</ecNumber>
    </recommendedName>
    <alternativeName>
        <fullName evidence="3">4-diphosphocytidyl-2C-methyl-D-erythritol synthase</fullName>
    </alternativeName>
    <alternativeName>
        <fullName evidence="3">MEP cytidylyltransferase</fullName>
        <shortName evidence="3">MCT</shortName>
    </alternativeName>
</protein>
<feature type="site" description="Positions MEP for the nucleophilic attack" evidence="3">
    <location>
        <position position="232"/>
    </location>
</feature>
<dbReference type="CDD" id="cd02516">
    <property type="entry name" value="CDP-ME_synthetase"/>
    <property type="match status" value="1"/>
</dbReference>
<comment type="function">
    <text evidence="3">Catalyzes the formation of 4-diphosphocytidyl-2-C-methyl-D-erythritol from CTP and 2-C-methyl-D-erythritol 4-phosphate (MEP).</text>
</comment>
<dbReference type="UniPathway" id="UPA00056">
    <property type="reaction ID" value="UER00093"/>
</dbReference>
<dbReference type="InterPro" id="IPR001228">
    <property type="entry name" value="IspD"/>
</dbReference>
<dbReference type="PANTHER" id="PTHR32125">
    <property type="entry name" value="2-C-METHYL-D-ERYTHRITOL 4-PHOSPHATE CYTIDYLYLTRANSFERASE, CHLOROPLASTIC"/>
    <property type="match status" value="1"/>
</dbReference>
<name>A0A3A4PCJ6_ABYX5</name>
<comment type="similarity">
    <text evidence="3">Belongs to the IspD/TarI cytidylyltransferase family. IspD subfamily.</text>
</comment>
<evidence type="ECO:0000256" key="1">
    <source>
        <dbReference type="ARBA" id="ARBA00022679"/>
    </source>
</evidence>
<keyword evidence="1 3" id="KW-0808">Transferase</keyword>
<dbReference type="GO" id="GO:0050518">
    <property type="term" value="F:2-C-methyl-D-erythritol 4-phosphate cytidylyltransferase activity"/>
    <property type="evidence" value="ECO:0007669"/>
    <property type="project" value="UniProtKB-UniRule"/>
</dbReference>
<evidence type="ECO:0000313" key="4">
    <source>
        <dbReference type="EMBL" id="RJP25671.1"/>
    </source>
</evidence>
<dbReference type="AlphaFoldDB" id="A0A3A4PCJ6"/>
<dbReference type="FunFam" id="3.90.550.10:FF:000003">
    <property type="entry name" value="2-C-methyl-D-erythritol 4-phosphate cytidylyltransferase"/>
    <property type="match status" value="1"/>
</dbReference>
<keyword evidence="3" id="KW-0414">Isoprene biosynthesis</keyword>
<feature type="site" description="Positions MEP for the nucleophilic attack" evidence="3">
    <location>
        <position position="176"/>
    </location>
</feature>
<dbReference type="InterPro" id="IPR034683">
    <property type="entry name" value="IspD/TarI"/>
</dbReference>
<dbReference type="PANTHER" id="PTHR32125:SF4">
    <property type="entry name" value="2-C-METHYL-D-ERYTHRITOL 4-PHOSPHATE CYTIDYLYLTRANSFERASE, CHLOROPLASTIC"/>
    <property type="match status" value="1"/>
</dbReference>
<comment type="caution">
    <text evidence="4">The sequence shown here is derived from an EMBL/GenBank/DDBJ whole genome shotgun (WGS) entry which is preliminary data.</text>
</comment>
<evidence type="ECO:0000256" key="3">
    <source>
        <dbReference type="HAMAP-Rule" id="MF_00108"/>
    </source>
</evidence>
<sequence length="249" mass="27233">MNPLKAPSAQQTAASPDASEATLYFRAAAIVPAAGQGIRMRLGKPKALLPLLGRPMLGWTLDPIQQVGLFSSILVACPPGEETAFHDSLAPVFGSVRFVAGGRTRQESVQNCLEQIPVDYDLVAIHDGARPLVTRALLRDTLTKAAQVGAAVAAVRSKDTVKECNERGVIERTFVRENLRLVQTPQCFRLELILQAYEKARFDLFSATDDSAIVERLGVDVHVVEGSYENIKVTTPEDIIVCEELLRRR</sequence>
<dbReference type="NCBIfam" id="TIGR00453">
    <property type="entry name" value="ispD"/>
    <property type="match status" value="1"/>
</dbReference>
<dbReference type="EMBL" id="QZKU01000019">
    <property type="protein sequence ID" value="RJP25671.1"/>
    <property type="molecule type" value="Genomic_DNA"/>
</dbReference>
<feature type="site" description="Transition state stabilizer" evidence="3">
    <location>
        <position position="39"/>
    </location>
</feature>
<organism evidence="4 5">
    <name type="scientific">Abyssobacteria bacterium (strain SURF_5)</name>
    <dbReference type="NCBI Taxonomy" id="2093360"/>
    <lineage>
        <taxon>Bacteria</taxon>
        <taxon>Pseudomonadati</taxon>
        <taxon>Candidatus Hydrogenedentota</taxon>
        <taxon>Candidatus Abyssobacteria</taxon>
    </lineage>
</organism>
<gene>
    <name evidence="3 4" type="primary">ispD</name>
    <name evidence="4" type="ORF">C4520_02005</name>
</gene>
<evidence type="ECO:0000256" key="2">
    <source>
        <dbReference type="ARBA" id="ARBA00022695"/>
    </source>
</evidence>
<dbReference type="SUPFAM" id="SSF53448">
    <property type="entry name" value="Nucleotide-diphospho-sugar transferases"/>
    <property type="match status" value="1"/>
</dbReference>
<keyword evidence="2 3" id="KW-0548">Nucleotidyltransferase</keyword>
<accession>A0A3A4PCJ6</accession>
<evidence type="ECO:0000313" key="5">
    <source>
        <dbReference type="Proteomes" id="UP000265882"/>
    </source>
</evidence>
<dbReference type="Proteomes" id="UP000265882">
    <property type="component" value="Unassembled WGS sequence"/>
</dbReference>
<dbReference type="Gene3D" id="3.90.550.10">
    <property type="entry name" value="Spore Coat Polysaccharide Biosynthesis Protein SpsA, Chain A"/>
    <property type="match status" value="1"/>
</dbReference>
<dbReference type="InterPro" id="IPR029044">
    <property type="entry name" value="Nucleotide-diphossugar_trans"/>
</dbReference>
<comment type="catalytic activity">
    <reaction evidence="3">
        <text>2-C-methyl-D-erythritol 4-phosphate + CTP + H(+) = 4-CDP-2-C-methyl-D-erythritol + diphosphate</text>
        <dbReference type="Rhea" id="RHEA:13429"/>
        <dbReference type="ChEBI" id="CHEBI:15378"/>
        <dbReference type="ChEBI" id="CHEBI:33019"/>
        <dbReference type="ChEBI" id="CHEBI:37563"/>
        <dbReference type="ChEBI" id="CHEBI:57823"/>
        <dbReference type="ChEBI" id="CHEBI:58262"/>
        <dbReference type="EC" id="2.7.7.60"/>
    </reaction>
</comment>
<dbReference type="EC" id="2.7.7.60" evidence="3"/>
<dbReference type="Pfam" id="PF01128">
    <property type="entry name" value="IspD"/>
    <property type="match status" value="1"/>
</dbReference>
<dbReference type="HAMAP" id="MF_00108">
    <property type="entry name" value="IspD"/>
    <property type="match status" value="1"/>
</dbReference>
<proteinExistence type="inferred from homology"/>
<dbReference type="InterPro" id="IPR050088">
    <property type="entry name" value="IspD/TarI_cytidylyltransf_bact"/>
</dbReference>
<dbReference type="GO" id="GO:0019288">
    <property type="term" value="P:isopentenyl diphosphate biosynthetic process, methylerythritol 4-phosphate pathway"/>
    <property type="evidence" value="ECO:0007669"/>
    <property type="project" value="UniProtKB-UniRule"/>
</dbReference>